<dbReference type="FunFam" id="3.30.160.60:FF:000446">
    <property type="entry name" value="Zinc finger protein"/>
    <property type="match status" value="1"/>
</dbReference>
<gene>
    <name evidence="11" type="ORF">RI129_004934</name>
</gene>
<organism evidence="11 12">
    <name type="scientific">Pyrocoelia pectoralis</name>
    <dbReference type="NCBI Taxonomy" id="417401"/>
    <lineage>
        <taxon>Eukaryota</taxon>
        <taxon>Metazoa</taxon>
        <taxon>Ecdysozoa</taxon>
        <taxon>Arthropoda</taxon>
        <taxon>Hexapoda</taxon>
        <taxon>Insecta</taxon>
        <taxon>Pterygota</taxon>
        <taxon>Neoptera</taxon>
        <taxon>Endopterygota</taxon>
        <taxon>Coleoptera</taxon>
        <taxon>Polyphaga</taxon>
        <taxon>Elateriformia</taxon>
        <taxon>Elateroidea</taxon>
        <taxon>Lampyridae</taxon>
        <taxon>Lampyrinae</taxon>
        <taxon>Pyrocoelia</taxon>
    </lineage>
</organism>
<dbReference type="PANTHER" id="PTHR24388">
    <property type="entry name" value="ZINC FINGER PROTEIN"/>
    <property type="match status" value="1"/>
</dbReference>
<evidence type="ECO:0000256" key="9">
    <source>
        <dbReference type="PROSITE-ProRule" id="PRU00042"/>
    </source>
</evidence>
<evidence type="ECO:0000256" key="5">
    <source>
        <dbReference type="ARBA" id="ARBA00022833"/>
    </source>
</evidence>
<dbReference type="GO" id="GO:0008270">
    <property type="term" value="F:zinc ion binding"/>
    <property type="evidence" value="ECO:0007669"/>
    <property type="project" value="UniProtKB-KW"/>
</dbReference>
<dbReference type="GO" id="GO:0005634">
    <property type="term" value="C:nucleus"/>
    <property type="evidence" value="ECO:0007669"/>
    <property type="project" value="UniProtKB-SubCell"/>
</dbReference>
<keyword evidence="2" id="KW-0479">Metal-binding</keyword>
<dbReference type="PROSITE" id="PS00028">
    <property type="entry name" value="ZINC_FINGER_C2H2_1"/>
    <property type="match status" value="3"/>
</dbReference>
<evidence type="ECO:0000259" key="10">
    <source>
        <dbReference type="PROSITE" id="PS50157"/>
    </source>
</evidence>
<evidence type="ECO:0000256" key="4">
    <source>
        <dbReference type="ARBA" id="ARBA00022771"/>
    </source>
</evidence>
<dbReference type="PANTHER" id="PTHR24388:SF54">
    <property type="entry name" value="PROTEIN ESCARGOT"/>
    <property type="match status" value="1"/>
</dbReference>
<evidence type="ECO:0000313" key="11">
    <source>
        <dbReference type="EMBL" id="KAK5646470.1"/>
    </source>
</evidence>
<comment type="caution">
    <text evidence="11">The sequence shown here is derived from an EMBL/GenBank/DDBJ whole genome shotgun (WGS) entry which is preliminary data.</text>
</comment>
<feature type="domain" description="C2H2-type" evidence="10">
    <location>
        <begin position="90"/>
        <end position="117"/>
    </location>
</feature>
<feature type="domain" description="C2H2-type" evidence="10">
    <location>
        <begin position="118"/>
        <end position="143"/>
    </location>
</feature>
<dbReference type="PROSITE" id="PS50157">
    <property type="entry name" value="ZINC_FINGER_C2H2_2"/>
    <property type="match status" value="4"/>
</dbReference>
<keyword evidence="6" id="KW-0238">DNA-binding</keyword>
<reference evidence="11 12" key="1">
    <citation type="journal article" date="2024" name="Insects">
        <title>An Improved Chromosome-Level Genome Assembly of the Firefly Pyrocoelia pectoralis.</title>
        <authorList>
            <person name="Fu X."/>
            <person name="Meyer-Rochow V.B."/>
            <person name="Ballantyne L."/>
            <person name="Zhu X."/>
        </authorList>
    </citation>
    <scope>NUCLEOTIDE SEQUENCE [LARGE SCALE GENOMIC DNA]</scope>
    <source>
        <strain evidence="11">XCY_ONT2</strain>
    </source>
</reference>
<keyword evidence="7" id="KW-0539">Nucleus</keyword>
<keyword evidence="4 9" id="KW-0863">Zinc-finger</keyword>
<evidence type="ECO:0000256" key="8">
    <source>
        <dbReference type="ARBA" id="ARBA00037948"/>
    </source>
</evidence>
<accession>A0AAN7VDV2</accession>
<dbReference type="GO" id="GO:0000981">
    <property type="term" value="F:DNA-binding transcription factor activity, RNA polymerase II-specific"/>
    <property type="evidence" value="ECO:0007669"/>
    <property type="project" value="TreeGrafter"/>
</dbReference>
<dbReference type="InterPro" id="IPR050527">
    <property type="entry name" value="Snail/Krueppel_Znf"/>
</dbReference>
<comment type="subcellular location">
    <subcellularLocation>
        <location evidence="1">Nucleus</location>
    </subcellularLocation>
</comment>
<evidence type="ECO:0000313" key="12">
    <source>
        <dbReference type="Proteomes" id="UP001329430"/>
    </source>
</evidence>
<evidence type="ECO:0000256" key="6">
    <source>
        <dbReference type="ARBA" id="ARBA00023125"/>
    </source>
</evidence>
<evidence type="ECO:0000256" key="3">
    <source>
        <dbReference type="ARBA" id="ARBA00022737"/>
    </source>
</evidence>
<evidence type="ECO:0000256" key="1">
    <source>
        <dbReference type="ARBA" id="ARBA00004123"/>
    </source>
</evidence>
<dbReference type="InterPro" id="IPR013087">
    <property type="entry name" value="Znf_C2H2_type"/>
</dbReference>
<dbReference type="GO" id="GO:0000978">
    <property type="term" value="F:RNA polymerase II cis-regulatory region sequence-specific DNA binding"/>
    <property type="evidence" value="ECO:0007669"/>
    <property type="project" value="TreeGrafter"/>
</dbReference>
<evidence type="ECO:0000256" key="7">
    <source>
        <dbReference type="ARBA" id="ARBA00023242"/>
    </source>
</evidence>
<keyword evidence="12" id="KW-1185">Reference proteome</keyword>
<evidence type="ECO:0000256" key="2">
    <source>
        <dbReference type="ARBA" id="ARBA00022723"/>
    </source>
</evidence>
<dbReference type="Proteomes" id="UP001329430">
    <property type="component" value="Chromosome 3"/>
</dbReference>
<dbReference type="EMBL" id="JAVRBK010000003">
    <property type="protein sequence ID" value="KAK5646470.1"/>
    <property type="molecule type" value="Genomic_DNA"/>
</dbReference>
<sequence>MKPQISEMEMQLALIKLRDSTPSIFFTEENLCKCHICEKNFGCKGQLTRHLKTHTGIRTHACQVCGKSYMESGSLRQHFLSKHSDRKKPYDCPECNQGFDLRSTLIRHIRTHTGEKPFGCEICSKFYPSKSYLNKHKKVYLLK</sequence>
<dbReference type="SUPFAM" id="SSF57667">
    <property type="entry name" value="beta-beta-alpha zinc fingers"/>
    <property type="match status" value="2"/>
</dbReference>
<feature type="domain" description="C2H2-type" evidence="10">
    <location>
        <begin position="60"/>
        <end position="88"/>
    </location>
</feature>
<dbReference type="FunFam" id="3.30.160.60:FF:000478">
    <property type="entry name" value="Zinc finger protein 133"/>
    <property type="match status" value="1"/>
</dbReference>
<dbReference type="Pfam" id="PF00096">
    <property type="entry name" value="zf-C2H2"/>
    <property type="match status" value="2"/>
</dbReference>
<comment type="similarity">
    <text evidence="8">Belongs to the snail C2H2-type zinc-finger protein family.</text>
</comment>
<proteinExistence type="inferred from homology"/>
<dbReference type="SMART" id="SM00355">
    <property type="entry name" value="ZnF_C2H2"/>
    <property type="match status" value="4"/>
</dbReference>
<dbReference type="InterPro" id="IPR036236">
    <property type="entry name" value="Znf_C2H2_sf"/>
</dbReference>
<dbReference type="AlphaFoldDB" id="A0AAN7VDV2"/>
<feature type="domain" description="C2H2-type" evidence="10">
    <location>
        <begin position="32"/>
        <end position="59"/>
    </location>
</feature>
<keyword evidence="3" id="KW-0677">Repeat</keyword>
<protein>
    <recommendedName>
        <fullName evidence="10">C2H2-type domain-containing protein</fullName>
    </recommendedName>
</protein>
<dbReference type="Gene3D" id="3.30.160.60">
    <property type="entry name" value="Classic Zinc Finger"/>
    <property type="match status" value="4"/>
</dbReference>
<name>A0AAN7VDV2_9COLE</name>
<keyword evidence="5" id="KW-0862">Zinc</keyword>